<feature type="transmembrane region" description="Helical" evidence="2">
    <location>
        <begin position="24"/>
        <end position="46"/>
    </location>
</feature>
<gene>
    <name evidence="3" type="ORF">EA660_10705</name>
</gene>
<organism evidence="3 4">
    <name type="scientific">Pseudoxanthomonas winnipegensis</name>
    <dbReference type="NCBI Taxonomy" id="2480810"/>
    <lineage>
        <taxon>Bacteria</taxon>
        <taxon>Pseudomonadati</taxon>
        <taxon>Pseudomonadota</taxon>
        <taxon>Gammaproteobacteria</taxon>
        <taxon>Lysobacterales</taxon>
        <taxon>Lysobacteraceae</taxon>
        <taxon>Pseudoxanthomonas</taxon>
    </lineage>
</organism>
<dbReference type="EMBL" id="SHMC01000003">
    <property type="protein sequence ID" value="TAA25884.1"/>
    <property type="molecule type" value="Genomic_DNA"/>
</dbReference>
<sequence length="89" mass="9522">MYWLFLLLSLGAMGVALRTTSMALMVVMLLAALGLLVAWALGWYAARAGNGASDGRGMIDPVELHRLREQAKARKAAEQAPTADPRNGP</sequence>
<protein>
    <submittedName>
        <fullName evidence="3">Uncharacterized protein</fullName>
    </submittedName>
</protein>
<accession>A0A4Q8LBX6</accession>
<feature type="region of interest" description="Disordered" evidence="1">
    <location>
        <begin position="69"/>
        <end position="89"/>
    </location>
</feature>
<evidence type="ECO:0000313" key="4">
    <source>
        <dbReference type="Proteomes" id="UP000292627"/>
    </source>
</evidence>
<keyword evidence="2" id="KW-0812">Transmembrane</keyword>
<evidence type="ECO:0000313" key="3">
    <source>
        <dbReference type="EMBL" id="TAA25884.1"/>
    </source>
</evidence>
<proteinExistence type="predicted"/>
<reference evidence="3 4" key="1">
    <citation type="submission" date="2019-02" db="EMBL/GenBank/DDBJ databases">
        <title>WGS of Pseudoxanthomonas species novum from clinical isolates.</title>
        <authorList>
            <person name="Bernier A.-M."/>
            <person name="Bernard K."/>
            <person name="Vachon A."/>
        </authorList>
    </citation>
    <scope>NUCLEOTIDE SEQUENCE [LARGE SCALE GENOMIC DNA]</scope>
    <source>
        <strain evidence="3 4">NML171200</strain>
    </source>
</reference>
<dbReference type="AlphaFoldDB" id="A0A4Q8LBX6"/>
<evidence type="ECO:0000256" key="1">
    <source>
        <dbReference type="SAM" id="MobiDB-lite"/>
    </source>
</evidence>
<dbReference type="RefSeq" id="WP_130551499.1">
    <property type="nucleotide sequence ID" value="NZ_SHMC01000003.1"/>
</dbReference>
<keyword evidence="2" id="KW-1133">Transmembrane helix</keyword>
<evidence type="ECO:0000256" key="2">
    <source>
        <dbReference type="SAM" id="Phobius"/>
    </source>
</evidence>
<keyword evidence="2" id="KW-0472">Membrane</keyword>
<name>A0A4Q8LBX6_9GAMM</name>
<dbReference type="Proteomes" id="UP000292627">
    <property type="component" value="Unassembled WGS sequence"/>
</dbReference>
<comment type="caution">
    <text evidence="3">The sequence shown here is derived from an EMBL/GenBank/DDBJ whole genome shotgun (WGS) entry which is preliminary data.</text>
</comment>